<evidence type="ECO:0000313" key="2">
    <source>
        <dbReference type="EMBL" id="OHA54368.1"/>
    </source>
</evidence>
<feature type="transmembrane region" description="Helical" evidence="1">
    <location>
        <begin position="21"/>
        <end position="41"/>
    </location>
</feature>
<dbReference type="EMBL" id="MHTB01000049">
    <property type="protein sequence ID" value="OHA54368.1"/>
    <property type="molecule type" value="Genomic_DNA"/>
</dbReference>
<evidence type="ECO:0000313" key="3">
    <source>
        <dbReference type="Proteomes" id="UP000178936"/>
    </source>
</evidence>
<proteinExistence type="predicted"/>
<organism evidence="2 3">
    <name type="scientific">Candidatus Veblenbacteria bacterium RIFOXYA2_FULL_43_9</name>
    <dbReference type="NCBI Taxonomy" id="1802425"/>
    <lineage>
        <taxon>Bacteria</taxon>
        <taxon>Candidatus Vebleniibacteriota</taxon>
    </lineage>
</organism>
<keyword evidence="1" id="KW-0472">Membrane</keyword>
<keyword evidence="1" id="KW-1133">Transmembrane helix</keyword>
<comment type="caution">
    <text evidence="2">The sequence shown here is derived from an EMBL/GenBank/DDBJ whole genome shotgun (WGS) entry which is preliminary data.</text>
</comment>
<gene>
    <name evidence="2" type="ORF">A2226_03075</name>
</gene>
<accession>A0A1G2Q1B1</accession>
<protein>
    <submittedName>
        <fullName evidence="2">Uncharacterized protein</fullName>
    </submittedName>
</protein>
<sequence>MRRLRSEADNMDTPIEYGIEIWGLIIVSILTTIGWIVNGLIERAARRTDIRNQVRYEIYRNLTDVVFYFSKSINDLMFNIKEINPIKSAADSFDSLPTSFHEQKQKELHDKWTKFCEANVKHYSKSQEASLDVIKVLHFWGGVIDPVGNDSNRLIDKLGTDSAAIGSQLSLMVDIAKGQKDIRKWDWQAVTDGLDRLDKQIETTNKGIISFVSSSYKAMLGDFFQSEGAYFLKKFTLRFKRVFLNMSN</sequence>
<dbReference type="AlphaFoldDB" id="A0A1G2Q1B1"/>
<keyword evidence="1" id="KW-0812">Transmembrane</keyword>
<name>A0A1G2Q1B1_9BACT</name>
<reference evidence="2 3" key="1">
    <citation type="journal article" date="2016" name="Nat. Commun.">
        <title>Thousands of microbial genomes shed light on interconnected biogeochemical processes in an aquifer system.</title>
        <authorList>
            <person name="Anantharaman K."/>
            <person name="Brown C.T."/>
            <person name="Hug L.A."/>
            <person name="Sharon I."/>
            <person name="Castelle C.J."/>
            <person name="Probst A.J."/>
            <person name="Thomas B.C."/>
            <person name="Singh A."/>
            <person name="Wilkins M.J."/>
            <person name="Karaoz U."/>
            <person name="Brodie E.L."/>
            <person name="Williams K.H."/>
            <person name="Hubbard S.S."/>
            <person name="Banfield J.F."/>
        </authorList>
    </citation>
    <scope>NUCLEOTIDE SEQUENCE [LARGE SCALE GENOMIC DNA]</scope>
</reference>
<evidence type="ECO:0000256" key="1">
    <source>
        <dbReference type="SAM" id="Phobius"/>
    </source>
</evidence>
<dbReference type="Proteomes" id="UP000178936">
    <property type="component" value="Unassembled WGS sequence"/>
</dbReference>